<dbReference type="OrthoDB" id="1932900at2759"/>
<organism evidence="1 2">
    <name type="scientific">Colocasia esculenta</name>
    <name type="common">Wild taro</name>
    <name type="synonym">Arum esculentum</name>
    <dbReference type="NCBI Taxonomy" id="4460"/>
    <lineage>
        <taxon>Eukaryota</taxon>
        <taxon>Viridiplantae</taxon>
        <taxon>Streptophyta</taxon>
        <taxon>Embryophyta</taxon>
        <taxon>Tracheophyta</taxon>
        <taxon>Spermatophyta</taxon>
        <taxon>Magnoliopsida</taxon>
        <taxon>Liliopsida</taxon>
        <taxon>Araceae</taxon>
        <taxon>Aroideae</taxon>
        <taxon>Colocasieae</taxon>
        <taxon>Colocasia</taxon>
    </lineage>
</organism>
<gene>
    <name evidence="1" type="ORF">Taro_053082</name>
</gene>
<dbReference type="Proteomes" id="UP000652761">
    <property type="component" value="Unassembled WGS sequence"/>
</dbReference>
<accession>A0A843XJY9</accession>
<name>A0A843XJY9_COLES</name>
<sequence length="75" mass="8637">MGARRTVAELAGCCEPGAALEEGKRRLRSLFWRVRAEMRRQLGRGRSRKQQRFSFHYDPFSYALNFDGGSSGFFC</sequence>
<dbReference type="AlphaFoldDB" id="A0A843XJY9"/>
<evidence type="ECO:0000313" key="2">
    <source>
        <dbReference type="Proteomes" id="UP000652761"/>
    </source>
</evidence>
<dbReference type="EMBL" id="NMUH01009453">
    <property type="protein sequence ID" value="MQM20068.1"/>
    <property type="molecule type" value="Genomic_DNA"/>
</dbReference>
<dbReference type="PANTHER" id="PTHR34538">
    <property type="entry name" value="EXPRESSED PROTEIN"/>
    <property type="match status" value="1"/>
</dbReference>
<reference evidence="1" key="1">
    <citation type="submission" date="2017-07" db="EMBL/GenBank/DDBJ databases">
        <title>Taro Niue Genome Assembly and Annotation.</title>
        <authorList>
            <person name="Atibalentja N."/>
            <person name="Keating K."/>
            <person name="Fields C.J."/>
        </authorList>
    </citation>
    <scope>NUCLEOTIDE SEQUENCE</scope>
    <source>
        <strain evidence="1">Niue_2</strain>
        <tissue evidence="1">Leaf</tissue>
    </source>
</reference>
<keyword evidence="2" id="KW-1185">Reference proteome</keyword>
<proteinExistence type="predicted"/>
<comment type="caution">
    <text evidence="1">The sequence shown here is derived from an EMBL/GenBank/DDBJ whole genome shotgun (WGS) entry which is preliminary data.</text>
</comment>
<protein>
    <submittedName>
        <fullName evidence="1">Uncharacterized protein</fullName>
    </submittedName>
</protein>
<evidence type="ECO:0000313" key="1">
    <source>
        <dbReference type="EMBL" id="MQM20068.1"/>
    </source>
</evidence>
<dbReference type="PANTHER" id="PTHR34538:SF13">
    <property type="entry name" value="OS02G0637200 PROTEIN"/>
    <property type="match status" value="1"/>
</dbReference>